<reference evidence="1" key="1">
    <citation type="journal article" date="2015" name="Nature">
        <title>Complex archaea that bridge the gap between prokaryotes and eukaryotes.</title>
        <authorList>
            <person name="Spang A."/>
            <person name="Saw J.H."/>
            <person name="Jorgensen S.L."/>
            <person name="Zaremba-Niedzwiedzka K."/>
            <person name="Martijn J."/>
            <person name="Lind A.E."/>
            <person name="van Eijk R."/>
            <person name="Schleper C."/>
            <person name="Guy L."/>
            <person name="Ettema T.J."/>
        </authorList>
    </citation>
    <scope>NUCLEOTIDE SEQUENCE</scope>
</reference>
<evidence type="ECO:0000313" key="1">
    <source>
        <dbReference type="EMBL" id="KKN65800.1"/>
    </source>
</evidence>
<dbReference type="AlphaFoldDB" id="A0A0F9SA93"/>
<gene>
    <name evidence="1" type="ORF">LCGC14_0477360</name>
</gene>
<sequence>MEANIFKKRIEKAFLLKEFIKIIFQYPSSDRAIIKRGIVISVGNNGFELEEIRDGKVAYSYNHIVEIKGDTEIR</sequence>
<dbReference type="EMBL" id="LAZR01000515">
    <property type="protein sequence ID" value="KKN65800.1"/>
    <property type="molecule type" value="Genomic_DNA"/>
</dbReference>
<accession>A0A0F9SA93</accession>
<proteinExistence type="predicted"/>
<organism evidence="1">
    <name type="scientific">marine sediment metagenome</name>
    <dbReference type="NCBI Taxonomy" id="412755"/>
    <lineage>
        <taxon>unclassified sequences</taxon>
        <taxon>metagenomes</taxon>
        <taxon>ecological metagenomes</taxon>
    </lineage>
</organism>
<comment type="caution">
    <text evidence="1">The sequence shown here is derived from an EMBL/GenBank/DDBJ whole genome shotgun (WGS) entry which is preliminary data.</text>
</comment>
<protein>
    <submittedName>
        <fullName evidence="1">Uncharacterized protein</fullName>
    </submittedName>
</protein>
<name>A0A0F9SA93_9ZZZZ</name>